<proteinExistence type="predicted"/>
<accession>A0A8R1UV03</accession>
<name>A0A2A6BC18_PRIPA</name>
<reference evidence="3" key="1">
    <citation type="journal article" date="2008" name="Nat. Genet.">
        <title>The Pristionchus pacificus genome provides a unique perspective on nematode lifestyle and parasitism.</title>
        <authorList>
            <person name="Dieterich C."/>
            <person name="Clifton S.W."/>
            <person name="Schuster L.N."/>
            <person name="Chinwalla A."/>
            <person name="Delehaunty K."/>
            <person name="Dinkelacker I."/>
            <person name="Fulton L."/>
            <person name="Fulton R."/>
            <person name="Godfrey J."/>
            <person name="Minx P."/>
            <person name="Mitreva M."/>
            <person name="Roeseler W."/>
            <person name="Tian H."/>
            <person name="Witte H."/>
            <person name="Yang S.P."/>
            <person name="Wilson R.K."/>
            <person name="Sommer R.J."/>
        </authorList>
    </citation>
    <scope>NUCLEOTIDE SEQUENCE [LARGE SCALE GENOMIC DNA]</scope>
    <source>
        <strain evidence="3">PS312</strain>
    </source>
</reference>
<feature type="region of interest" description="Disordered" evidence="1">
    <location>
        <begin position="1"/>
        <end position="36"/>
    </location>
</feature>
<feature type="compositionally biased region" description="Basic and acidic residues" evidence="1">
    <location>
        <begin position="13"/>
        <end position="26"/>
    </location>
</feature>
<reference evidence="2" key="2">
    <citation type="submission" date="2022-06" db="UniProtKB">
        <authorList>
            <consortium name="EnsemblMetazoa"/>
        </authorList>
    </citation>
    <scope>IDENTIFICATION</scope>
    <source>
        <strain evidence="2">PS312</strain>
    </source>
</reference>
<evidence type="ECO:0000313" key="2">
    <source>
        <dbReference type="EnsemblMetazoa" id="PPA39636.1"/>
    </source>
</evidence>
<evidence type="ECO:0000256" key="1">
    <source>
        <dbReference type="SAM" id="MobiDB-lite"/>
    </source>
</evidence>
<dbReference type="EnsemblMetazoa" id="PPA39636.1">
    <property type="protein sequence ID" value="PPA39636.1"/>
    <property type="gene ID" value="WBGene00278005"/>
</dbReference>
<dbReference type="Proteomes" id="UP000005239">
    <property type="component" value="Unassembled WGS sequence"/>
</dbReference>
<dbReference type="AlphaFoldDB" id="A0A2A6BC18"/>
<gene>
    <name evidence="2" type="primary">WBGene00278005</name>
</gene>
<accession>A0A2A6BC18</accession>
<sequence length="197" mass="22819">MPTLANNWFRGRAKSEEPPRDRQLREHFKKLKPRSDAQFKARQFLSTPTEKVILPAMNHRVATIPQAPNTQPMRRRALLPEIVQSENHRPLRVENHPSHQPIDVRFPSLPGGKTHHPRGRPHQDMALGVRPREYNSYEEYIRPLSRSKSLPPLPRRSNQVDASELRALHDSAINCLRNPAILRPFHLSPAAHKFTYC</sequence>
<evidence type="ECO:0000313" key="3">
    <source>
        <dbReference type="Proteomes" id="UP000005239"/>
    </source>
</evidence>
<organism evidence="2 3">
    <name type="scientific">Pristionchus pacificus</name>
    <name type="common">Parasitic nematode worm</name>
    <dbReference type="NCBI Taxonomy" id="54126"/>
    <lineage>
        <taxon>Eukaryota</taxon>
        <taxon>Metazoa</taxon>
        <taxon>Ecdysozoa</taxon>
        <taxon>Nematoda</taxon>
        <taxon>Chromadorea</taxon>
        <taxon>Rhabditida</taxon>
        <taxon>Rhabditina</taxon>
        <taxon>Diplogasteromorpha</taxon>
        <taxon>Diplogasteroidea</taxon>
        <taxon>Neodiplogasteridae</taxon>
        <taxon>Pristionchus</taxon>
    </lineage>
</organism>
<protein>
    <submittedName>
        <fullName evidence="2">Uncharacterized protein</fullName>
    </submittedName>
</protein>
<keyword evidence="3" id="KW-1185">Reference proteome</keyword>